<reference evidence="2 3" key="1">
    <citation type="journal article" date="2011" name="PLoS Pathog.">
        <title>Endophytic Life Strategies Decoded by Genome and Transcriptome Analyses of the Mutualistic Root Symbiont Piriformospora indica.</title>
        <authorList>
            <person name="Zuccaro A."/>
            <person name="Lahrmann U."/>
            <person name="Guldener U."/>
            <person name="Langen G."/>
            <person name="Pfiffi S."/>
            <person name="Biedenkopf D."/>
            <person name="Wong P."/>
            <person name="Samans B."/>
            <person name="Grimm C."/>
            <person name="Basiewicz M."/>
            <person name="Murat C."/>
            <person name="Martin F."/>
            <person name="Kogel K.H."/>
        </authorList>
    </citation>
    <scope>NUCLEOTIDE SEQUENCE [LARGE SCALE GENOMIC DNA]</scope>
    <source>
        <strain evidence="2 3">DSM 11827</strain>
    </source>
</reference>
<comment type="caution">
    <text evidence="2">The sequence shown here is derived from an EMBL/GenBank/DDBJ whole genome shotgun (WGS) entry which is preliminary data.</text>
</comment>
<gene>
    <name evidence="2" type="ORF">PIIN_08930</name>
</gene>
<sequence length="44" mass="4751">MACTLTDPPPNFVNTSTGQLSTSGTEAIRRPLARFDSHTRSQST</sequence>
<feature type="compositionally biased region" description="Polar residues" evidence="1">
    <location>
        <begin position="12"/>
        <end position="25"/>
    </location>
</feature>
<proteinExistence type="predicted"/>
<evidence type="ECO:0000256" key="1">
    <source>
        <dbReference type="SAM" id="MobiDB-lite"/>
    </source>
</evidence>
<evidence type="ECO:0000313" key="2">
    <source>
        <dbReference type="EMBL" id="CCA74950.1"/>
    </source>
</evidence>
<protein>
    <submittedName>
        <fullName evidence="2">Uncharacterized protein</fullName>
    </submittedName>
</protein>
<feature type="region of interest" description="Disordered" evidence="1">
    <location>
        <begin position="1"/>
        <end position="44"/>
    </location>
</feature>
<evidence type="ECO:0000313" key="3">
    <source>
        <dbReference type="Proteomes" id="UP000007148"/>
    </source>
</evidence>
<keyword evidence="3" id="KW-1185">Reference proteome</keyword>
<dbReference type="HOGENOM" id="CLU_3224802_0_0_1"/>
<accession>G4TUF7</accession>
<dbReference type="InParanoid" id="G4TUF7"/>
<dbReference type="AlphaFoldDB" id="G4TUF7"/>
<dbReference type="Proteomes" id="UP000007148">
    <property type="component" value="Unassembled WGS sequence"/>
</dbReference>
<name>G4TUF7_SERID</name>
<dbReference type="EMBL" id="CAFZ01000377">
    <property type="protein sequence ID" value="CCA74950.1"/>
    <property type="molecule type" value="Genomic_DNA"/>
</dbReference>
<organism evidence="2 3">
    <name type="scientific">Serendipita indica (strain DSM 11827)</name>
    <name type="common">Root endophyte fungus</name>
    <name type="synonym">Piriformospora indica</name>
    <dbReference type="NCBI Taxonomy" id="1109443"/>
    <lineage>
        <taxon>Eukaryota</taxon>
        <taxon>Fungi</taxon>
        <taxon>Dikarya</taxon>
        <taxon>Basidiomycota</taxon>
        <taxon>Agaricomycotina</taxon>
        <taxon>Agaricomycetes</taxon>
        <taxon>Sebacinales</taxon>
        <taxon>Serendipitaceae</taxon>
        <taxon>Serendipita</taxon>
    </lineage>
</organism>
<feature type="compositionally biased region" description="Basic and acidic residues" evidence="1">
    <location>
        <begin position="27"/>
        <end position="44"/>
    </location>
</feature>